<keyword evidence="2" id="KW-1185">Reference proteome</keyword>
<evidence type="ECO:0000313" key="2">
    <source>
        <dbReference type="Proteomes" id="UP000241546"/>
    </source>
</evidence>
<sequence length="105" mass="11567">KPKLLEAKAWMRKSHTWMRLFRLLQIMHIEVVRTSLYADLARSLALHCLIGTLAVLPWHLGPWAPSSSSAFCSQWDGRAGVVPVRRVGQCLLLLFGAGGDGSLGS</sequence>
<name>A0A2T4B8M6_9HYPO</name>
<evidence type="ECO:0000313" key="1">
    <source>
        <dbReference type="EMBL" id="PTB65685.1"/>
    </source>
</evidence>
<dbReference type="OrthoDB" id="10438961at2759"/>
<dbReference type="EMBL" id="KZ680214">
    <property type="protein sequence ID" value="PTB65685.1"/>
    <property type="molecule type" value="Genomic_DNA"/>
</dbReference>
<feature type="non-terminal residue" evidence="1">
    <location>
        <position position="1"/>
    </location>
</feature>
<proteinExistence type="predicted"/>
<dbReference type="AlphaFoldDB" id="A0A2T4B8M6"/>
<reference evidence="2" key="1">
    <citation type="submission" date="2016-07" db="EMBL/GenBank/DDBJ databases">
        <title>Multiple horizontal gene transfer events from other fungi enriched the ability of initially mycotrophic Trichoderma (Ascomycota) to feed on dead plant biomass.</title>
        <authorList>
            <consortium name="DOE Joint Genome Institute"/>
            <person name="Atanasova L."/>
            <person name="Chenthamara K."/>
            <person name="Zhang J."/>
            <person name="Grujic M."/>
            <person name="Henrissat B."/>
            <person name="Kuo A."/>
            <person name="Aerts A."/>
            <person name="Salamov A."/>
            <person name="Lipzen A."/>
            <person name="Labutti K."/>
            <person name="Barry K."/>
            <person name="Miao Y."/>
            <person name="Rahimi M.J."/>
            <person name="Shen Q."/>
            <person name="Grigoriev I.V."/>
            <person name="Kubicek C.P."/>
            <person name="Druzhinina I.S."/>
        </authorList>
    </citation>
    <scope>NUCLEOTIDE SEQUENCE [LARGE SCALE GENOMIC DNA]</scope>
    <source>
        <strain evidence="2">TUCIM 6016</strain>
    </source>
</reference>
<accession>A0A2T4B8M6</accession>
<protein>
    <submittedName>
        <fullName evidence="1">Uncharacterized protein</fullName>
    </submittedName>
</protein>
<dbReference type="GeneID" id="36600793"/>
<dbReference type="Proteomes" id="UP000241546">
    <property type="component" value="Unassembled WGS sequence"/>
</dbReference>
<organism evidence="1 2">
    <name type="scientific">Trichoderma citrinoviride</name>
    <dbReference type="NCBI Taxonomy" id="58853"/>
    <lineage>
        <taxon>Eukaryota</taxon>
        <taxon>Fungi</taxon>
        <taxon>Dikarya</taxon>
        <taxon>Ascomycota</taxon>
        <taxon>Pezizomycotina</taxon>
        <taxon>Sordariomycetes</taxon>
        <taxon>Hypocreomycetidae</taxon>
        <taxon>Hypocreales</taxon>
        <taxon>Hypocreaceae</taxon>
        <taxon>Trichoderma</taxon>
    </lineage>
</organism>
<dbReference type="RefSeq" id="XP_024749005.1">
    <property type="nucleotide sequence ID" value="XM_024892675.1"/>
</dbReference>
<gene>
    <name evidence="1" type="ORF">BBK36DRAFT_1135538</name>
</gene>